<evidence type="ECO:0000256" key="3">
    <source>
        <dbReference type="ARBA" id="ARBA00022449"/>
    </source>
</evidence>
<keyword evidence="6" id="KW-0406">Ion transport</keyword>
<feature type="transmembrane region" description="Helical" evidence="8">
    <location>
        <begin position="35"/>
        <end position="55"/>
    </location>
</feature>
<dbReference type="PANTHER" id="PTHR43562:SF1">
    <property type="entry name" value="NA(+)_H(+) ANTIPORTER YJBQ-RELATED"/>
    <property type="match status" value="1"/>
</dbReference>
<evidence type="ECO:0000256" key="2">
    <source>
        <dbReference type="ARBA" id="ARBA00022448"/>
    </source>
</evidence>
<evidence type="ECO:0000313" key="10">
    <source>
        <dbReference type="EMBL" id="CAB4365287.1"/>
    </source>
</evidence>
<evidence type="ECO:0000313" key="14">
    <source>
        <dbReference type="EMBL" id="CAB4951515.1"/>
    </source>
</evidence>
<evidence type="ECO:0000256" key="4">
    <source>
        <dbReference type="ARBA" id="ARBA00022692"/>
    </source>
</evidence>
<feature type="transmembrane region" description="Helical" evidence="8">
    <location>
        <begin position="342"/>
        <end position="362"/>
    </location>
</feature>
<feature type="transmembrane region" description="Helical" evidence="8">
    <location>
        <begin position="178"/>
        <end position="197"/>
    </location>
</feature>
<evidence type="ECO:0000259" key="9">
    <source>
        <dbReference type="Pfam" id="PF00999"/>
    </source>
</evidence>
<feature type="transmembrane region" description="Helical" evidence="8">
    <location>
        <begin position="374"/>
        <end position="395"/>
    </location>
</feature>
<name>A0A6J7A3I1_9ZZZZ</name>
<keyword evidence="2" id="KW-0813">Transport</keyword>
<accession>A0A6J7A3I1</accession>
<dbReference type="PANTHER" id="PTHR43562">
    <property type="entry name" value="NAPA-TYPE SODIUM/HYDROGEN ANTIPORTER"/>
    <property type="match status" value="1"/>
</dbReference>
<keyword evidence="4 8" id="KW-0812">Transmembrane</keyword>
<feature type="transmembrane region" description="Helical" evidence="8">
    <location>
        <begin position="281"/>
        <end position="301"/>
    </location>
</feature>
<keyword evidence="5 8" id="KW-1133">Transmembrane helix</keyword>
<dbReference type="EMBL" id="CAESGF010000027">
    <property type="protein sequence ID" value="CAB4365287.1"/>
    <property type="molecule type" value="Genomic_DNA"/>
</dbReference>
<feature type="transmembrane region" description="Helical" evidence="8">
    <location>
        <begin position="150"/>
        <end position="172"/>
    </location>
</feature>
<dbReference type="EMBL" id="CAFBMT010000023">
    <property type="protein sequence ID" value="CAB4951515.1"/>
    <property type="molecule type" value="Genomic_DNA"/>
</dbReference>
<dbReference type="GO" id="GO:1902600">
    <property type="term" value="P:proton transmembrane transport"/>
    <property type="evidence" value="ECO:0007669"/>
    <property type="project" value="InterPro"/>
</dbReference>
<dbReference type="AlphaFoldDB" id="A0A6J7A3I1"/>
<feature type="transmembrane region" description="Helical" evidence="8">
    <location>
        <begin position="6"/>
        <end position="23"/>
    </location>
</feature>
<feature type="transmembrane region" description="Helical" evidence="8">
    <location>
        <begin position="90"/>
        <end position="112"/>
    </location>
</feature>
<sequence>MQPEALRSLVLIVSIATLSPLISDLAKRWTRVPGVVIEIFLGILIGPHVLGWAHLDEVIEVLAEMGLVLLIFLAGFEIDPDAVKGRPVKLAVGGWVLSLGLGTGVAVVLHSLDVTSGIRFVAIALTTTAVGTLLPILGDAGVLPTTLGRNILASGAMGELGPILAISVALATDSPAKTTAVLLGFGAITLLVGWLATRPAQPRIIRLIARTLHTSGQFGVRFSMLLCVLLVWVAQTFGLDVLLGAFAAGMVARLFLVGHAAEATDDVQHDADHRHEVQVRIEALSFGFFIPVFFVVSGVHFDLAALGHLGALAKVPMFLALFLVVRGLPALLYRRDLDRPNLAALALLQSAALPLVVVITGLGVSTGRMRPDNAAAMVGAGLLSVIAFPLIALAVRGRSQTR</sequence>
<feature type="transmembrane region" description="Helical" evidence="8">
    <location>
        <begin position="61"/>
        <end position="78"/>
    </location>
</feature>
<feature type="transmembrane region" description="Helical" evidence="8">
    <location>
        <begin position="241"/>
        <end position="261"/>
    </location>
</feature>
<feature type="domain" description="Cation/H+ exchanger transmembrane" evidence="9">
    <location>
        <begin position="15"/>
        <end position="390"/>
    </location>
</feature>
<organism evidence="12">
    <name type="scientific">freshwater metagenome</name>
    <dbReference type="NCBI Taxonomy" id="449393"/>
    <lineage>
        <taxon>unclassified sequences</taxon>
        <taxon>metagenomes</taxon>
        <taxon>ecological metagenomes</taxon>
    </lineage>
</organism>
<evidence type="ECO:0000313" key="12">
    <source>
        <dbReference type="EMBL" id="CAB4827445.1"/>
    </source>
</evidence>
<proteinExistence type="predicted"/>
<dbReference type="InterPro" id="IPR038770">
    <property type="entry name" value="Na+/solute_symporter_sf"/>
</dbReference>
<evidence type="ECO:0000313" key="13">
    <source>
        <dbReference type="EMBL" id="CAB4853719.1"/>
    </source>
</evidence>
<dbReference type="Pfam" id="PF00999">
    <property type="entry name" value="Na_H_Exchanger"/>
    <property type="match status" value="1"/>
</dbReference>
<feature type="transmembrane region" description="Helical" evidence="8">
    <location>
        <begin position="313"/>
        <end position="333"/>
    </location>
</feature>
<evidence type="ECO:0000256" key="6">
    <source>
        <dbReference type="ARBA" id="ARBA00023065"/>
    </source>
</evidence>
<dbReference type="GO" id="GO:0016020">
    <property type="term" value="C:membrane"/>
    <property type="evidence" value="ECO:0007669"/>
    <property type="project" value="UniProtKB-SubCell"/>
</dbReference>
<dbReference type="EMBL" id="CAEZYF010000031">
    <property type="protein sequence ID" value="CAB4744601.1"/>
    <property type="molecule type" value="Genomic_DNA"/>
</dbReference>
<evidence type="ECO:0000256" key="8">
    <source>
        <dbReference type="SAM" id="Phobius"/>
    </source>
</evidence>
<evidence type="ECO:0000256" key="7">
    <source>
        <dbReference type="ARBA" id="ARBA00023136"/>
    </source>
</evidence>
<feature type="transmembrane region" description="Helical" evidence="8">
    <location>
        <begin position="218"/>
        <end position="235"/>
    </location>
</feature>
<reference evidence="12" key="1">
    <citation type="submission" date="2020-05" db="EMBL/GenBank/DDBJ databases">
        <authorList>
            <person name="Chiriac C."/>
            <person name="Salcher M."/>
            <person name="Ghai R."/>
            <person name="Kavagutti S V."/>
        </authorList>
    </citation>
    <scope>NUCLEOTIDE SEQUENCE</scope>
</reference>
<evidence type="ECO:0000313" key="11">
    <source>
        <dbReference type="EMBL" id="CAB4744601.1"/>
    </source>
</evidence>
<evidence type="ECO:0000256" key="5">
    <source>
        <dbReference type="ARBA" id="ARBA00022989"/>
    </source>
</evidence>
<dbReference type="EMBL" id="CAFAAV010000145">
    <property type="protein sequence ID" value="CAB4827445.1"/>
    <property type="molecule type" value="Genomic_DNA"/>
</dbReference>
<feature type="transmembrane region" description="Helical" evidence="8">
    <location>
        <begin position="118"/>
        <end position="138"/>
    </location>
</feature>
<dbReference type="InterPro" id="IPR006153">
    <property type="entry name" value="Cation/H_exchanger_TM"/>
</dbReference>
<dbReference type="EMBL" id="CAFBIY010000319">
    <property type="protein sequence ID" value="CAB4853719.1"/>
    <property type="molecule type" value="Genomic_DNA"/>
</dbReference>
<dbReference type="Gene3D" id="1.20.1530.20">
    <property type="match status" value="1"/>
</dbReference>
<keyword evidence="3" id="KW-0050">Antiport</keyword>
<dbReference type="GO" id="GO:0015297">
    <property type="term" value="F:antiporter activity"/>
    <property type="evidence" value="ECO:0007669"/>
    <property type="project" value="UniProtKB-KW"/>
</dbReference>
<protein>
    <submittedName>
        <fullName evidence="12">Unannotated protein</fullName>
    </submittedName>
</protein>
<evidence type="ECO:0000256" key="1">
    <source>
        <dbReference type="ARBA" id="ARBA00004141"/>
    </source>
</evidence>
<keyword evidence="7 8" id="KW-0472">Membrane</keyword>
<comment type="subcellular location">
    <subcellularLocation>
        <location evidence="1">Membrane</location>
        <topology evidence="1">Multi-pass membrane protein</topology>
    </subcellularLocation>
</comment>
<gene>
    <name evidence="11" type="ORF">UFOPK2656_03148</name>
    <name evidence="12" type="ORF">UFOPK3099_01787</name>
    <name evidence="13" type="ORF">UFOPK3267_03257</name>
    <name evidence="14" type="ORF">UFOPK3651_02885</name>
    <name evidence="10" type="ORF">UFOPK4189_03032</name>
</gene>